<dbReference type="Proteomes" id="UP000299102">
    <property type="component" value="Unassembled WGS sequence"/>
</dbReference>
<name>A0A4C1YSQ3_EUMVA</name>
<comment type="caution">
    <text evidence="1">The sequence shown here is derived from an EMBL/GenBank/DDBJ whole genome shotgun (WGS) entry which is preliminary data.</text>
</comment>
<proteinExistence type="predicted"/>
<dbReference type="AlphaFoldDB" id="A0A4C1YSQ3"/>
<keyword evidence="2" id="KW-1185">Reference proteome</keyword>
<organism evidence="1 2">
    <name type="scientific">Eumeta variegata</name>
    <name type="common">Bagworm moth</name>
    <name type="synonym">Eumeta japonica</name>
    <dbReference type="NCBI Taxonomy" id="151549"/>
    <lineage>
        <taxon>Eukaryota</taxon>
        <taxon>Metazoa</taxon>
        <taxon>Ecdysozoa</taxon>
        <taxon>Arthropoda</taxon>
        <taxon>Hexapoda</taxon>
        <taxon>Insecta</taxon>
        <taxon>Pterygota</taxon>
        <taxon>Neoptera</taxon>
        <taxon>Endopterygota</taxon>
        <taxon>Lepidoptera</taxon>
        <taxon>Glossata</taxon>
        <taxon>Ditrysia</taxon>
        <taxon>Tineoidea</taxon>
        <taxon>Psychidae</taxon>
        <taxon>Oiketicinae</taxon>
        <taxon>Eumeta</taxon>
    </lineage>
</organism>
<gene>
    <name evidence="1" type="ORF">EVAR_54005_1</name>
</gene>
<protein>
    <submittedName>
        <fullName evidence="1">Uncharacterized protein</fullName>
    </submittedName>
</protein>
<reference evidence="1 2" key="1">
    <citation type="journal article" date="2019" name="Commun. Biol.">
        <title>The bagworm genome reveals a unique fibroin gene that provides high tensile strength.</title>
        <authorList>
            <person name="Kono N."/>
            <person name="Nakamura H."/>
            <person name="Ohtoshi R."/>
            <person name="Tomita M."/>
            <person name="Numata K."/>
            <person name="Arakawa K."/>
        </authorList>
    </citation>
    <scope>NUCLEOTIDE SEQUENCE [LARGE SCALE GENOMIC DNA]</scope>
</reference>
<accession>A0A4C1YSQ3</accession>
<sequence length="88" mass="10211">MHADERRRSQINECERGTLRNNVIIRRVASTADVACFNLSAIDLDSQKRPRVDAPAPHRGKYSAHHSVRCEHVNNYYRLSTGKDFRIY</sequence>
<evidence type="ECO:0000313" key="2">
    <source>
        <dbReference type="Proteomes" id="UP000299102"/>
    </source>
</evidence>
<evidence type="ECO:0000313" key="1">
    <source>
        <dbReference type="EMBL" id="GBP78220.1"/>
    </source>
</evidence>
<dbReference type="EMBL" id="BGZK01001361">
    <property type="protein sequence ID" value="GBP78220.1"/>
    <property type="molecule type" value="Genomic_DNA"/>
</dbReference>